<feature type="transmembrane region" description="Helical" evidence="6">
    <location>
        <begin position="502"/>
        <end position="525"/>
    </location>
</feature>
<evidence type="ECO:0000256" key="2">
    <source>
        <dbReference type="ARBA" id="ARBA00022692"/>
    </source>
</evidence>
<proteinExistence type="predicted"/>
<protein>
    <recommendedName>
        <fullName evidence="7">Major facilitator superfamily (MFS) profile domain-containing protein</fullName>
    </recommendedName>
</protein>
<evidence type="ECO:0000256" key="1">
    <source>
        <dbReference type="ARBA" id="ARBA00004141"/>
    </source>
</evidence>
<evidence type="ECO:0000256" key="6">
    <source>
        <dbReference type="SAM" id="Phobius"/>
    </source>
</evidence>
<evidence type="ECO:0000256" key="5">
    <source>
        <dbReference type="SAM" id="MobiDB-lite"/>
    </source>
</evidence>
<dbReference type="InterPro" id="IPR020846">
    <property type="entry name" value="MFS_dom"/>
</dbReference>
<feature type="compositionally biased region" description="Basic and acidic residues" evidence="5">
    <location>
        <begin position="264"/>
        <end position="278"/>
    </location>
</feature>
<dbReference type="PANTHER" id="PTHR23502">
    <property type="entry name" value="MAJOR FACILITATOR SUPERFAMILY"/>
    <property type="match status" value="1"/>
</dbReference>
<dbReference type="Pfam" id="PF07690">
    <property type="entry name" value="MFS_1"/>
    <property type="match status" value="1"/>
</dbReference>
<feature type="transmembrane region" description="Helical" evidence="6">
    <location>
        <begin position="51"/>
        <end position="74"/>
    </location>
</feature>
<organism evidence="8 9">
    <name type="scientific">Sporothrix bragantina</name>
    <dbReference type="NCBI Taxonomy" id="671064"/>
    <lineage>
        <taxon>Eukaryota</taxon>
        <taxon>Fungi</taxon>
        <taxon>Dikarya</taxon>
        <taxon>Ascomycota</taxon>
        <taxon>Pezizomycotina</taxon>
        <taxon>Sordariomycetes</taxon>
        <taxon>Sordariomycetidae</taxon>
        <taxon>Ophiostomatales</taxon>
        <taxon>Ophiostomataceae</taxon>
        <taxon>Sporothrix</taxon>
    </lineage>
</organism>
<evidence type="ECO:0000256" key="4">
    <source>
        <dbReference type="ARBA" id="ARBA00023136"/>
    </source>
</evidence>
<gene>
    <name evidence="8" type="ORF">SBRCBS47491_006413</name>
</gene>
<feature type="transmembrane region" description="Helical" evidence="6">
    <location>
        <begin position="365"/>
        <end position="389"/>
    </location>
</feature>
<reference evidence="8 9" key="1">
    <citation type="submission" date="2024-01" db="EMBL/GenBank/DDBJ databases">
        <authorList>
            <person name="Allen C."/>
            <person name="Tagirdzhanova G."/>
        </authorList>
    </citation>
    <scope>NUCLEOTIDE SEQUENCE [LARGE SCALE GENOMIC DNA]</scope>
</reference>
<feature type="transmembrane region" description="Helical" evidence="6">
    <location>
        <begin position="215"/>
        <end position="235"/>
    </location>
</feature>
<evidence type="ECO:0000256" key="3">
    <source>
        <dbReference type="ARBA" id="ARBA00022989"/>
    </source>
</evidence>
<keyword evidence="9" id="KW-1185">Reference proteome</keyword>
<feature type="transmembrane region" description="Helical" evidence="6">
    <location>
        <begin position="126"/>
        <end position="145"/>
    </location>
</feature>
<keyword evidence="3 6" id="KW-1133">Transmembrane helix</keyword>
<dbReference type="Gene3D" id="1.20.1250.20">
    <property type="entry name" value="MFS general substrate transporter like domains"/>
    <property type="match status" value="1"/>
</dbReference>
<feature type="transmembrane region" description="Helical" evidence="6">
    <location>
        <begin position="186"/>
        <end position="209"/>
    </location>
</feature>
<evidence type="ECO:0000259" key="7">
    <source>
        <dbReference type="PROSITE" id="PS50850"/>
    </source>
</evidence>
<feature type="region of interest" description="Disordered" evidence="5">
    <location>
        <begin position="264"/>
        <end position="292"/>
    </location>
</feature>
<keyword evidence="4 6" id="KW-0472">Membrane</keyword>
<feature type="transmembrane region" description="Helical" evidence="6">
    <location>
        <begin position="157"/>
        <end position="179"/>
    </location>
</feature>
<dbReference type="EMBL" id="CAWUHC010000062">
    <property type="protein sequence ID" value="CAK7226978.1"/>
    <property type="molecule type" value="Genomic_DNA"/>
</dbReference>
<feature type="transmembrane region" description="Helical" evidence="6">
    <location>
        <begin position="410"/>
        <end position="431"/>
    </location>
</feature>
<name>A0ABP0C4P6_9PEZI</name>
<dbReference type="PROSITE" id="PS50850">
    <property type="entry name" value="MFS"/>
    <property type="match status" value="1"/>
</dbReference>
<keyword evidence="2 6" id="KW-0812">Transmembrane</keyword>
<dbReference type="SUPFAM" id="SSF103473">
    <property type="entry name" value="MFS general substrate transporter"/>
    <property type="match status" value="1"/>
</dbReference>
<comment type="subcellular location">
    <subcellularLocation>
        <location evidence="1">Membrane</location>
        <topology evidence="1">Multi-pass membrane protein</topology>
    </subcellularLocation>
</comment>
<feature type="transmembrane region" description="Helical" evidence="6">
    <location>
        <begin position="437"/>
        <end position="463"/>
    </location>
</feature>
<dbReference type="Proteomes" id="UP001642406">
    <property type="component" value="Unassembled WGS sequence"/>
</dbReference>
<accession>A0ABP0C4P6</accession>
<sequence>MATLEKNVDVATSHRLGTLRLRHEHTNEILLIPTPSDDPKDPLTWPKASRLYVAGLSSFAIFLCTFGTAGPAIAIPEMAITFFGPPGPTFLHSIAKTAYFFTVPALMMGISNLLWVPLMIKYGRRFVYVVSFALYTAMVAWSAAAHSYGPMLAARTLSGFMAGAGEVLGPLTIADLFFVHERGTMMIIYTCTLSIGSSLGNVVAGLIMINKSWRIMMWLCTALIGATTVLMFFTLPETYYVRSADPVAAAMAVLDDEKAFESHKENASIKNGDSEKAQLESGGSEPATPTLGKSPSIIEIIRSGLPRHAMTSESVFSLLVRPVLLIMLPSVLWSSLVMSVVIGFLVAISSNCATAFSDTYGLTSWQIGLCAGAGVIGSIIGVFFGGHLSDMCADYLTRRNGGIREPEMRLPMLGISLVTAPLSLILYGVGIGKGLHWIVPTIGMGLLGFSVVQSSNITVVYMIDCYRPIAGEITVTQYAFKSLFGFLLSFYTNTWIDNSGYVAAFGEMAAIAGGVFLGVIPFYLYGKTLRRISWEWTIVRKTAHWDKDREVGE</sequence>
<feature type="transmembrane region" description="Helical" evidence="6">
    <location>
        <begin position="323"/>
        <end position="345"/>
    </location>
</feature>
<feature type="transmembrane region" description="Helical" evidence="6">
    <location>
        <begin position="94"/>
        <end position="114"/>
    </location>
</feature>
<feature type="transmembrane region" description="Helical" evidence="6">
    <location>
        <begin position="475"/>
        <end position="496"/>
    </location>
</feature>
<dbReference type="InterPro" id="IPR011701">
    <property type="entry name" value="MFS"/>
</dbReference>
<comment type="caution">
    <text evidence="8">The sequence shown here is derived from an EMBL/GenBank/DDBJ whole genome shotgun (WGS) entry which is preliminary data.</text>
</comment>
<dbReference type="PANTHER" id="PTHR23502:SF34">
    <property type="entry name" value="PROTEIN HOL1"/>
    <property type="match status" value="1"/>
</dbReference>
<evidence type="ECO:0000313" key="9">
    <source>
        <dbReference type="Proteomes" id="UP001642406"/>
    </source>
</evidence>
<evidence type="ECO:0000313" key="8">
    <source>
        <dbReference type="EMBL" id="CAK7226978.1"/>
    </source>
</evidence>
<dbReference type="InterPro" id="IPR036259">
    <property type="entry name" value="MFS_trans_sf"/>
</dbReference>
<feature type="domain" description="Major facilitator superfamily (MFS) profile" evidence="7">
    <location>
        <begin position="53"/>
        <end position="530"/>
    </location>
</feature>